<dbReference type="GO" id="GO:0003677">
    <property type="term" value="F:DNA binding"/>
    <property type="evidence" value="ECO:0007669"/>
    <property type="project" value="UniProtKB-KW"/>
</dbReference>
<keyword evidence="1 4" id="KW-0597">Phosphoprotein</keyword>
<name>A0A4U9TRV4_SERFO</name>
<feature type="domain" description="Response regulatory" evidence="6">
    <location>
        <begin position="8"/>
        <end position="123"/>
    </location>
</feature>
<dbReference type="InterPro" id="IPR036388">
    <property type="entry name" value="WH-like_DNA-bd_sf"/>
</dbReference>
<dbReference type="InterPro" id="IPR011006">
    <property type="entry name" value="CheY-like_superfamily"/>
</dbReference>
<evidence type="ECO:0000259" key="6">
    <source>
        <dbReference type="PROSITE" id="PS50110"/>
    </source>
</evidence>
<evidence type="ECO:0000313" key="7">
    <source>
        <dbReference type="EMBL" id="VTR23086.1"/>
    </source>
</evidence>
<reference evidence="7" key="1">
    <citation type="submission" date="2019-05" db="EMBL/GenBank/DDBJ databases">
        <authorList>
            <consortium name="Pathogen Informatics"/>
        </authorList>
    </citation>
    <scope>NUCLEOTIDE SEQUENCE [LARGE SCALE GENOMIC DNA]</scope>
    <source>
        <strain evidence="7">NCTC12965</strain>
    </source>
</reference>
<proteinExistence type="predicted"/>
<dbReference type="SUPFAM" id="SSF46894">
    <property type="entry name" value="C-terminal effector domain of the bipartite response regulators"/>
    <property type="match status" value="1"/>
</dbReference>
<dbReference type="PANTHER" id="PTHR45566:SF2">
    <property type="entry name" value="NARL SUBFAMILY"/>
    <property type="match status" value="1"/>
</dbReference>
<dbReference type="SMART" id="SM00421">
    <property type="entry name" value="HTH_LUXR"/>
    <property type="match status" value="1"/>
</dbReference>
<dbReference type="EMBL" id="CABEEZ010000031">
    <property type="protein sequence ID" value="VTR23086.1"/>
    <property type="molecule type" value="Genomic_DNA"/>
</dbReference>
<dbReference type="InterPro" id="IPR051015">
    <property type="entry name" value="EvgA-like"/>
</dbReference>
<dbReference type="SMART" id="SM00448">
    <property type="entry name" value="REC"/>
    <property type="match status" value="1"/>
</dbReference>
<keyword evidence="2" id="KW-0902">Two-component regulatory system</keyword>
<dbReference type="InterPro" id="IPR001789">
    <property type="entry name" value="Sig_transdc_resp-reg_receiver"/>
</dbReference>
<dbReference type="InterPro" id="IPR058244">
    <property type="entry name" value="EvgA"/>
</dbReference>
<sequence length="293" mass="31501">MSETKSLSAVIVDDHPLARMAIKNLLESEGISVIGEAGDGAEALLQVAQQQPDVVIVDVDIPIMSGIEVVEKLRKQQFSQIIIVVSAKNDLFYGKRSADAGANAFISKKEGMTNIIAAVHAAQNGYSYFPFSLNGFVGSLSSEQEMLLSLSSQEIKVMRSLLSGADNMQIAAAMFISNKTVSTYKSRLMEKLGCSSLADLFAFATVIKLGECMLKRVLGFWLVLLCLMLPAQAVINGPITLALVSNHLVTPPAVYLGHDDFIWLAQKRSLTVAVYGIESQPLTMNSVTDAIGG</sequence>
<dbReference type="Pfam" id="PF00196">
    <property type="entry name" value="GerE"/>
    <property type="match status" value="1"/>
</dbReference>
<evidence type="ECO:0000256" key="4">
    <source>
        <dbReference type="PROSITE-ProRule" id="PRU00169"/>
    </source>
</evidence>
<keyword evidence="3" id="KW-0238">DNA-binding</keyword>
<dbReference type="AlphaFoldDB" id="A0A4U9TRV4"/>
<accession>A0A4U9TRV4</accession>
<dbReference type="InterPro" id="IPR000792">
    <property type="entry name" value="Tscrpt_reg_LuxR_C"/>
</dbReference>
<dbReference type="SUPFAM" id="SSF52172">
    <property type="entry name" value="CheY-like"/>
    <property type="match status" value="1"/>
</dbReference>
<protein>
    <submittedName>
        <fullName evidence="7">Positive transcription regulator evgA</fullName>
    </submittedName>
</protein>
<evidence type="ECO:0000256" key="3">
    <source>
        <dbReference type="ARBA" id="ARBA00023125"/>
    </source>
</evidence>
<evidence type="ECO:0000256" key="1">
    <source>
        <dbReference type="ARBA" id="ARBA00022553"/>
    </source>
</evidence>
<dbReference type="PROSITE" id="PS50043">
    <property type="entry name" value="HTH_LUXR_2"/>
    <property type="match status" value="1"/>
</dbReference>
<evidence type="ECO:0000259" key="5">
    <source>
        <dbReference type="PROSITE" id="PS50043"/>
    </source>
</evidence>
<dbReference type="PANTHER" id="PTHR45566">
    <property type="entry name" value="HTH-TYPE TRANSCRIPTIONAL REGULATOR YHJB-RELATED"/>
    <property type="match status" value="1"/>
</dbReference>
<dbReference type="Gene3D" id="3.40.50.2300">
    <property type="match status" value="1"/>
</dbReference>
<dbReference type="NCBIfam" id="NF007419">
    <property type="entry name" value="PRK09958.1"/>
    <property type="match status" value="1"/>
</dbReference>
<dbReference type="CDD" id="cd17535">
    <property type="entry name" value="REC_NarL-like"/>
    <property type="match status" value="1"/>
</dbReference>
<gene>
    <name evidence="7" type="primary">evgA</name>
    <name evidence="7" type="ORF">NCTC12965_01667</name>
</gene>
<dbReference type="Pfam" id="PF00072">
    <property type="entry name" value="Response_reg"/>
    <property type="match status" value="1"/>
</dbReference>
<dbReference type="InterPro" id="IPR016032">
    <property type="entry name" value="Sig_transdc_resp-reg_C-effctor"/>
</dbReference>
<feature type="domain" description="HTH luxR-type" evidence="5">
    <location>
        <begin position="143"/>
        <end position="208"/>
    </location>
</feature>
<dbReference type="CDD" id="cd06170">
    <property type="entry name" value="LuxR_C_like"/>
    <property type="match status" value="1"/>
</dbReference>
<dbReference type="InterPro" id="IPR058245">
    <property type="entry name" value="NreC/VraR/RcsB-like_REC"/>
</dbReference>
<evidence type="ECO:0000256" key="2">
    <source>
        <dbReference type="ARBA" id="ARBA00023012"/>
    </source>
</evidence>
<dbReference type="PROSITE" id="PS00622">
    <property type="entry name" value="HTH_LUXR_1"/>
    <property type="match status" value="1"/>
</dbReference>
<dbReference type="GO" id="GO:0006355">
    <property type="term" value="P:regulation of DNA-templated transcription"/>
    <property type="evidence" value="ECO:0007669"/>
    <property type="project" value="InterPro"/>
</dbReference>
<dbReference type="PROSITE" id="PS50110">
    <property type="entry name" value="RESPONSE_REGULATORY"/>
    <property type="match status" value="1"/>
</dbReference>
<dbReference type="Gene3D" id="1.10.10.10">
    <property type="entry name" value="Winged helix-like DNA-binding domain superfamily/Winged helix DNA-binding domain"/>
    <property type="match status" value="1"/>
</dbReference>
<dbReference type="PRINTS" id="PR00038">
    <property type="entry name" value="HTHLUXR"/>
</dbReference>
<organism evidence="7">
    <name type="scientific">Serratia fonticola</name>
    <dbReference type="NCBI Taxonomy" id="47917"/>
    <lineage>
        <taxon>Bacteria</taxon>
        <taxon>Pseudomonadati</taxon>
        <taxon>Pseudomonadota</taxon>
        <taxon>Gammaproteobacteria</taxon>
        <taxon>Enterobacterales</taxon>
        <taxon>Yersiniaceae</taxon>
        <taxon>Serratia</taxon>
    </lineage>
</organism>
<dbReference type="GO" id="GO:0000160">
    <property type="term" value="P:phosphorelay signal transduction system"/>
    <property type="evidence" value="ECO:0007669"/>
    <property type="project" value="InterPro"/>
</dbReference>
<feature type="modified residue" description="4-aspartylphosphate" evidence="4">
    <location>
        <position position="58"/>
    </location>
</feature>